<accession>A0A4V6A327</accession>
<reference evidence="2" key="2">
    <citation type="journal article" date="2015" name="Genome Biol.">
        <title>Comparative genomics of Steinernema reveals deeply conserved gene regulatory networks.</title>
        <authorList>
            <person name="Dillman A.R."/>
            <person name="Macchietto M."/>
            <person name="Porter C.F."/>
            <person name="Rogers A."/>
            <person name="Williams B."/>
            <person name="Antoshechkin I."/>
            <person name="Lee M.M."/>
            <person name="Goodwin Z."/>
            <person name="Lu X."/>
            <person name="Lewis E.E."/>
            <person name="Goodrich-Blair H."/>
            <person name="Stock S.P."/>
            <person name="Adams B.J."/>
            <person name="Sternberg P.W."/>
            <person name="Mortazavi A."/>
        </authorList>
    </citation>
    <scope>NUCLEOTIDE SEQUENCE [LARGE SCALE GENOMIC DNA]</scope>
    <source>
        <strain evidence="2">ALL</strain>
    </source>
</reference>
<dbReference type="EMBL" id="AZBU02000004">
    <property type="protein sequence ID" value="TKR81455.1"/>
    <property type="molecule type" value="Genomic_DNA"/>
</dbReference>
<organism evidence="2">
    <name type="scientific">Steinernema carpocapsae</name>
    <name type="common">Entomopathogenic nematode</name>
    <dbReference type="NCBI Taxonomy" id="34508"/>
    <lineage>
        <taxon>Eukaryota</taxon>
        <taxon>Metazoa</taxon>
        <taxon>Ecdysozoa</taxon>
        <taxon>Nematoda</taxon>
        <taxon>Chromadorea</taxon>
        <taxon>Rhabditida</taxon>
        <taxon>Tylenchina</taxon>
        <taxon>Panagrolaimomorpha</taxon>
        <taxon>Strongyloidoidea</taxon>
        <taxon>Steinernematidae</taxon>
        <taxon>Steinernema</taxon>
    </lineage>
</organism>
<proteinExistence type="predicted"/>
<dbReference type="InterPro" id="IPR041529">
    <property type="entry name" value="DUF5598"/>
</dbReference>
<reference evidence="2" key="1">
    <citation type="submission" date="2013-11" db="EMBL/GenBank/DDBJ databases">
        <authorList>
            <person name="Sternberg P."/>
            <person name="Dillman A."/>
            <person name="Macchietto M."/>
        </authorList>
    </citation>
    <scope>NUCLEOTIDE SEQUENCE</scope>
    <source>
        <strain evidence="2">ALL</strain>
    </source>
</reference>
<dbReference type="AlphaFoldDB" id="A0A4V6A327"/>
<dbReference type="Pfam" id="PF18127">
    <property type="entry name" value="NAMPT_N"/>
    <property type="match status" value="1"/>
</dbReference>
<evidence type="ECO:0000259" key="1">
    <source>
        <dbReference type="Pfam" id="PF18127"/>
    </source>
</evidence>
<feature type="domain" description="Nicotinamide phosphoribosyltransferase N-terminal" evidence="1">
    <location>
        <begin position="1"/>
        <end position="39"/>
    </location>
</feature>
<reference evidence="2" key="3">
    <citation type="journal article" date="2019" name="G3 (Bethesda)">
        <title>Hybrid Assembly of the Genome of the Entomopathogenic Nematode Steinernema carpocapsae Identifies the X-Chromosome.</title>
        <authorList>
            <person name="Serra L."/>
            <person name="Macchietto M."/>
            <person name="Macias-Munoz A."/>
            <person name="McGill C.J."/>
            <person name="Rodriguez I.M."/>
            <person name="Rodriguez B."/>
            <person name="Murad R."/>
            <person name="Mortazavi A."/>
        </authorList>
    </citation>
    <scope>NUCLEOTIDE SEQUENCE</scope>
    <source>
        <strain evidence="2">ALL</strain>
    </source>
</reference>
<protein>
    <recommendedName>
        <fullName evidence="1">Nicotinamide phosphoribosyltransferase N-terminal domain-containing protein</fullName>
    </recommendedName>
</protein>
<evidence type="ECO:0000313" key="2">
    <source>
        <dbReference type="EMBL" id="TKR81455.1"/>
    </source>
</evidence>
<comment type="caution">
    <text evidence="2">The sequence shown here is derived from an EMBL/GenBank/DDBJ whole genome shotgun (WGS) entry which is preliminary data.</text>
</comment>
<sequence>MIAQAKMFFNAHFGGTDVFNEAGWTHIVDKYNGYLPLQIRAPIRRCAGQTTRSGPDRSHFSLRREPFEPGEYSQLDLNFGNVPLLVIYVTQPLKSTSWQMSIIVNFLVALNRASVICRLHLSNRFFCFVDFLAYRTKTQSPKSPDPSYHVDALLPFNWFYF</sequence>
<name>A0A4V6A327_STECR</name>
<gene>
    <name evidence="2" type="ORF">L596_015321</name>
</gene>